<reference evidence="1" key="1">
    <citation type="journal article" date="2014" name="Front. Microbiol.">
        <title>High frequency of phylogenetically diverse reductive dehalogenase-homologous genes in deep subseafloor sedimentary metagenomes.</title>
        <authorList>
            <person name="Kawai M."/>
            <person name="Futagami T."/>
            <person name="Toyoda A."/>
            <person name="Takaki Y."/>
            <person name="Nishi S."/>
            <person name="Hori S."/>
            <person name="Arai W."/>
            <person name="Tsubouchi T."/>
            <person name="Morono Y."/>
            <person name="Uchiyama I."/>
            <person name="Ito T."/>
            <person name="Fujiyama A."/>
            <person name="Inagaki F."/>
            <person name="Takami H."/>
        </authorList>
    </citation>
    <scope>NUCLEOTIDE SEQUENCE</scope>
    <source>
        <strain evidence="1">Expedition CK06-06</strain>
    </source>
</reference>
<evidence type="ECO:0008006" key="2">
    <source>
        <dbReference type="Google" id="ProtNLM"/>
    </source>
</evidence>
<dbReference type="Gene3D" id="2.60.120.200">
    <property type="match status" value="1"/>
</dbReference>
<dbReference type="SUPFAM" id="SSF49899">
    <property type="entry name" value="Concanavalin A-like lectins/glucanases"/>
    <property type="match status" value="1"/>
</dbReference>
<dbReference type="EMBL" id="BARS01007605">
    <property type="protein sequence ID" value="GAF67663.1"/>
    <property type="molecule type" value="Genomic_DNA"/>
</dbReference>
<name>X0RFW5_9ZZZZ</name>
<dbReference type="InterPro" id="IPR013320">
    <property type="entry name" value="ConA-like_dom_sf"/>
</dbReference>
<dbReference type="AlphaFoldDB" id="X0RFW5"/>
<proteinExistence type="predicted"/>
<protein>
    <recommendedName>
        <fullName evidence="2">LamG-like jellyroll fold domain-containing protein</fullName>
    </recommendedName>
</protein>
<gene>
    <name evidence="1" type="ORF">S01H1_14606</name>
</gene>
<dbReference type="Pfam" id="PF13385">
    <property type="entry name" value="Laminin_G_3"/>
    <property type="match status" value="1"/>
</dbReference>
<accession>X0RFW5</accession>
<organism evidence="1">
    <name type="scientific">marine sediment metagenome</name>
    <dbReference type="NCBI Taxonomy" id="412755"/>
    <lineage>
        <taxon>unclassified sequences</taxon>
        <taxon>metagenomes</taxon>
        <taxon>ecological metagenomes</taxon>
    </lineage>
</organism>
<comment type="caution">
    <text evidence="1">The sequence shown here is derived from an EMBL/GenBank/DDBJ whole genome shotgun (WGS) entry which is preliminary data.</text>
</comment>
<sequence>MSEGKAQVAVIDGEVLLRGNQFDDDLLQAGEQTSLDHKAVDSDLLSRIPQLDAIEQQSTDDQKKQYNAYRDFMKELATDSRLIALYPSEKDFTGRRYPNTAETDYASAGQLLGPVEIVPGRFEKESVGVLTSRPGSRIRTKINGTFSAYTFSCWAKINSLKHEYNALFLSDGYENGEPHWQIRHDGKLMFSVMVDDSQELFYSTGPNSPPIQDKGLHHVYFSESFWTPSMTGQWFHLAAVYDPAARSVIQYVNGKVTCREKIKDEFIIHDLSIGAAEIGNWGQPFRKTPDFAVRNLDGVIDEMIILNAALSSDEIYDIYLAGSIHEE</sequence>
<evidence type="ECO:0000313" key="1">
    <source>
        <dbReference type="EMBL" id="GAF67663.1"/>
    </source>
</evidence>